<name>A0A645IYY4_9ZZZZ</name>
<evidence type="ECO:0000313" key="2">
    <source>
        <dbReference type="EMBL" id="MPN56416.1"/>
    </source>
</evidence>
<accession>A0A645IYY4</accession>
<organism evidence="2">
    <name type="scientific">bioreactor metagenome</name>
    <dbReference type="NCBI Taxonomy" id="1076179"/>
    <lineage>
        <taxon>unclassified sequences</taxon>
        <taxon>metagenomes</taxon>
        <taxon>ecological metagenomes</taxon>
    </lineage>
</organism>
<evidence type="ECO:0000256" key="1">
    <source>
        <dbReference type="SAM" id="MobiDB-lite"/>
    </source>
</evidence>
<sequence length="47" mass="4698">MKKLFSALLAAALFFAFTGCGASGASNTAADYSDSTQTGEVTAMDGT</sequence>
<comment type="caution">
    <text evidence="2">The sequence shown here is derived from an EMBL/GenBank/DDBJ whole genome shotgun (WGS) entry which is preliminary data.</text>
</comment>
<dbReference type="PROSITE" id="PS51257">
    <property type="entry name" value="PROKAR_LIPOPROTEIN"/>
    <property type="match status" value="1"/>
</dbReference>
<proteinExistence type="predicted"/>
<gene>
    <name evidence="2" type="ORF">SDC9_204104</name>
</gene>
<feature type="region of interest" description="Disordered" evidence="1">
    <location>
        <begin position="24"/>
        <end position="47"/>
    </location>
</feature>
<dbReference type="AlphaFoldDB" id="A0A645IYY4"/>
<reference evidence="2" key="1">
    <citation type="submission" date="2019-08" db="EMBL/GenBank/DDBJ databases">
        <authorList>
            <person name="Kucharzyk K."/>
            <person name="Murdoch R.W."/>
            <person name="Higgins S."/>
            <person name="Loffler F."/>
        </authorList>
    </citation>
    <scope>NUCLEOTIDE SEQUENCE</scope>
</reference>
<protein>
    <submittedName>
        <fullName evidence="2">Uncharacterized protein</fullName>
    </submittedName>
</protein>
<dbReference type="EMBL" id="VSSQ01126716">
    <property type="protein sequence ID" value="MPN56416.1"/>
    <property type="molecule type" value="Genomic_DNA"/>
</dbReference>
<feature type="compositionally biased region" description="Polar residues" evidence="1">
    <location>
        <begin position="24"/>
        <end position="40"/>
    </location>
</feature>